<feature type="transmembrane region" description="Helical" evidence="1">
    <location>
        <begin position="336"/>
        <end position="357"/>
    </location>
</feature>
<accession>A0A6J7S5U4</accession>
<reference evidence="2" key="1">
    <citation type="submission" date="2020-05" db="EMBL/GenBank/DDBJ databases">
        <authorList>
            <person name="Chiriac C."/>
            <person name="Salcher M."/>
            <person name="Ghai R."/>
            <person name="Kavagutti S V."/>
        </authorList>
    </citation>
    <scope>NUCLEOTIDE SEQUENCE</scope>
</reference>
<evidence type="ECO:0000256" key="1">
    <source>
        <dbReference type="SAM" id="Phobius"/>
    </source>
</evidence>
<keyword evidence="1" id="KW-0472">Membrane</keyword>
<feature type="transmembrane region" description="Helical" evidence="1">
    <location>
        <begin position="107"/>
        <end position="128"/>
    </location>
</feature>
<keyword evidence="1" id="KW-1133">Transmembrane helix</keyword>
<feature type="transmembrane region" description="Helical" evidence="1">
    <location>
        <begin position="269"/>
        <end position="288"/>
    </location>
</feature>
<proteinExistence type="predicted"/>
<dbReference type="InterPro" id="IPR045931">
    <property type="entry name" value="DUF6350"/>
</dbReference>
<feature type="transmembrane region" description="Helical" evidence="1">
    <location>
        <begin position="12"/>
        <end position="31"/>
    </location>
</feature>
<dbReference type="AlphaFoldDB" id="A0A6J7S5U4"/>
<dbReference type="EMBL" id="CAFBPY010000045">
    <property type="protein sequence ID" value="CAB5036262.1"/>
    <property type="molecule type" value="Genomic_DNA"/>
</dbReference>
<feature type="transmembrane region" description="Helical" evidence="1">
    <location>
        <begin position="169"/>
        <end position="193"/>
    </location>
</feature>
<dbReference type="Pfam" id="PF19877">
    <property type="entry name" value="DUF6350"/>
    <property type="match status" value="1"/>
</dbReference>
<gene>
    <name evidence="2" type="ORF">UFOPK4209_00413</name>
</gene>
<feature type="transmembrane region" description="Helical" evidence="1">
    <location>
        <begin position="199"/>
        <end position="221"/>
    </location>
</feature>
<feature type="transmembrane region" description="Helical" evidence="1">
    <location>
        <begin position="228"/>
        <end position="249"/>
    </location>
</feature>
<name>A0A6J7S5U4_9ZZZZ</name>
<protein>
    <submittedName>
        <fullName evidence="2">Unannotated protein</fullName>
    </submittedName>
</protein>
<feature type="transmembrane region" description="Helical" evidence="1">
    <location>
        <begin position="300"/>
        <end position="320"/>
    </location>
</feature>
<keyword evidence="1" id="KW-0812">Transmembrane</keyword>
<sequence>MRPLIAGATEAVRAALTSYIPIALVVLMAWATAGSASGVLTDALRGGIWIWLGVHHITFTLTLPPSGLPGSLSFIPLGALLFPIIIFRGSLRRLRSELQGVQLRQSIFSLGISYIFILIALSVVSKTISISPRWYVAPLSMVVLLGIASLTQLQHIAKANNYLNQVIRILLLVLGMLLGISLIFFSASLALHFSVLKDLITVLQPGILGGILLLILVIATIPNIAVSALAYLLGPGFAIGSGTLINPAVHRIGEIPAFPLLAAVPTNTNKFLFIGVLLGVGAGFMIALLMQKTERADDPLAMPIVVVISAVVLAIINYFSNGTLLGERLLDIGPSFWIFPLIYLLEAGIGAGIYFGITKITKITKLQSKNNE</sequence>
<evidence type="ECO:0000313" key="2">
    <source>
        <dbReference type="EMBL" id="CAB5036262.1"/>
    </source>
</evidence>
<organism evidence="2">
    <name type="scientific">freshwater metagenome</name>
    <dbReference type="NCBI Taxonomy" id="449393"/>
    <lineage>
        <taxon>unclassified sequences</taxon>
        <taxon>metagenomes</taxon>
        <taxon>ecological metagenomes</taxon>
    </lineage>
</organism>
<feature type="transmembrane region" description="Helical" evidence="1">
    <location>
        <begin position="134"/>
        <end position="157"/>
    </location>
</feature>
<feature type="transmembrane region" description="Helical" evidence="1">
    <location>
        <begin position="68"/>
        <end position="87"/>
    </location>
</feature>